<proteinExistence type="predicted"/>
<dbReference type="SUPFAM" id="SSF48613">
    <property type="entry name" value="Heme oxygenase-like"/>
    <property type="match status" value="1"/>
</dbReference>
<feature type="region of interest" description="Disordered" evidence="4">
    <location>
        <begin position="79"/>
        <end position="111"/>
    </location>
</feature>
<dbReference type="AlphaFoldDB" id="A0AA38RS08"/>
<sequence>MDSNHIPSADGPKVFLGDAINIATRSVHTRLNKLILLRLPLAIPPRADGPSAYTQGILHIAPLYISFESLWHAALHAHESNNNPSVSPRPSSPHPFPFQSGSDNPPPGPHPSRRIYTILNQLFIPGLLRSSRLRSDLRALTGWSDAALQSHLEEAASTGRLGEVVSHIRRSAVKRPHVLLAYAWVLYMALFSGGRFIRATLECAGRADGFWTDGQRRAEAVPVHGPLDFFHFPTPQDGEDLKHEFKQRLADVGGLLTEDEREDIVREAVCIFENLILVINQLDDVCHTKMEDLNSVDASVLSPRSAGFRIRDSVIVTRERSYRAQQRSQPEPEPEEEEVGGGSKETSASASMTSESESGSDEPRAEAPVQNAPKLNRHLSSCHTVQLASASPRFEKEDPFSSRRMGQARSESSSMDPELAERLARAMRFDPKLPLPERTTSATEEEEEEAQNDGGVDRTDAPEPRKRSDLTMARGIQAASALGLAVAVAVAWSRR</sequence>
<dbReference type="PANTHER" id="PTHR10720:SF0">
    <property type="entry name" value="HEME OXYGENASE"/>
    <property type="match status" value="1"/>
</dbReference>
<keyword evidence="1" id="KW-0349">Heme</keyword>
<evidence type="ECO:0000256" key="3">
    <source>
        <dbReference type="ARBA" id="ARBA00023004"/>
    </source>
</evidence>
<feature type="compositionally biased region" description="Low complexity" evidence="4">
    <location>
        <begin position="344"/>
        <end position="357"/>
    </location>
</feature>
<dbReference type="Gene3D" id="1.20.910.10">
    <property type="entry name" value="Heme oxygenase-like"/>
    <property type="match status" value="1"/>
</dbReference>
<keyword evidence="3" id="KW-0408">Iron</keyword>
<dbReference type="InterPro" id="IPR002051">
    <property type="entry name" value="Haem_Oase"/>
</dbReference>
<feature type="compositionally biased region" description="Basic and acidic residues" evidence="4">
    <location>
        <begin position="419"/>
        <end position="431"/>
    </location>
</feature>
<organism evidence="5 6">
    <name type="scientific">Coniochaeta hoffmannii</name>
    <dbReference type="NCBI Taxonomy" id="91930"/>
    <lineage>
        <taxon>Eukaryota</taxon>
        <taxon>Fungi</taxon>
        <taxon>Dikarya</taxon>
        <taxon>Ascomycota</taxon>
        <taxon>Pezizomycotina</taxon>
        <taxon>Sordariomycetes</taxon>
        <taxon>Sordariomycetidae</taxon>
        <taxon>Coniochaetales</taxon>
        <taxon>Coniochaetaceae</taxon>
        <taxon>Coniochaeta</taxon>
    </lineage>
</organism>
<feature type="region of interest" description="Disordered" evidence="4">
    <location>
        <begin position="382"/>
        <end position="472"/>
    </location>
</feature>
<dbReference type="InterPro" id="IPR016053">
    <property type="entry name" value="Haem_Oase-like"/>
</dbReference>
<dbReference type="GO" id="GO:0004392">
    <property type="term" value="F:heme oxygenase (decyclizing) activity"/>
    <property type="evidence" value="ECO:0007669"/>
    <property type="project" value="InterPro"/>
</dbReference>
<keyword evidence="2" id="KW-0479">Metal-binding</keyword>
<evidence type="ECO:0000313" key="6">
    <source>
        <dbReference type="Proteomes" id="UP001174691"/>
    </source>
</evidence>
<evidence type="ECO:0000256" key="1">
    <source>
        <dbReference type="ARBA" id="ARBA00022617"/>
    </source>
</evidence>
<name>A0AA38RS08_9PEZI</name>
<dbReference type="Pfam" id="PF01126">
    <property type="entry name" value="Heme_oxygenase"/>
    <property type="match status" value="1"/>
</dbReference>
<evidence type="ECO:0000313" key="5">
    <source>
        <dbReference type="EMBL" id="KAJ9157068.1"/>
    </source>
</evidence>
<gene>
    <name evidence="5" type="ORF">NKR19_g3838</name>
</gene>
<dbReference type="EMBL" id="JANBVN010000045">
    <property type="protein sequence ID" value="KAJ9157068.1"/>
    <property type="molecule type" value="Genomic_DNA"/>
</dbReference>
<comment type="caution">
    <text evidence="5">The sequence shown here is derived from an EMBL/GenBank/DDBJ whole genome shotgun (WGS) entry which is preliminary data.</text>
</comment>
<evidence type="ECO:0000256" key="4">
    <source>
        <dbReference type="SAM" id="MobiDB-lite"/>
    </source>
</evidence>
<dbReference type="GO" id="GO:0006788">
    <property type="term" value="P:heme oxidation"/>
    <property type="evidence" value="ECO:0007669"/>
    <property type="project" value="InterPro"/>
</dbReference>
<feature type="compositionally biased region" description="Basic and acidic residues" evidence="4">
    <location>
        <begin position="455"/>
        <end position="469"/>
    </location>
</feature>
<keyword evidence="6" id="KW-1185">Reference proteome</keyword>
<dbReference type="InterPro" id="IPR016084">
    <property type="entry name" value="Haem_Oase-like_multi-hlx"/>
</dbReference>
<evidence type="ECO:0000256" key="2">
    <source>
        <dbReference type="ARBA" id="ARBA00022723"/>
    </source>
</evidence>
<feature type="compositionally biased region" description="Low complexity" evidence="4">
    <location>
        <begin position="80"/>
        <end position="89"/>
    </location>
</feature>
<dbReference type="PANTHER" id="PTHR10720">
    <property type="entry name" value="HEME OXYGENASE"/>
    <property type="match status" value="1"/>
</dbReference>
<dbReference type="GO" id="GO:0046872">
    <property type="term" value="F:metal ion binding"/>
    <property type="evidence" value="ECO:0007669"/>
    <property type="project" value="UniProtKB-KW"/>
</dbReference>
<accession>A0AA38RS08</accession>
<dbReference type="CDD" id="cd19165">
    <property type="entry name" value="HemeO"/>
    <property type="match status" value="1"/>
</dbReference>
<protein>
    <submittedName>
        <fullName evidence="5">Heme oxygenase-like protein</fullName>
    </submittedName>
</protein>
<reference evidence="5" key="1">
    <citation type="submission" date="2022-07" db="EMBL/GenBank/DDBJ databases">
        <title>Fungi with potential for degradation of polypropylene.</title>
        <authorList>
            <person name="Gostincar C."/>
        </authorList>
    </citation>
    <scope>NUCLEOTIDE SEQUENCE</scope>
    <source>
        <strain evidence="5">EXF-13287</strain>
    </source>
</reference>
<feature type="region of interest" description="Disordered" evidence="4">
    <location>
        <begin position="320"/>
        <end position="368"/>
    </location>
</feature>
<dbReference type="Proteomes" id="UP001174691">
    <property type="component" value="Unassembled WGS sequence"/>
</dbReference>